<protein>
    <submittedName>
        <fullName evidence="1">Uncharacterized protein</fullName>
    </submittedName>
</protein>
<name>A0A0A9EWH4_ARUDO</name>
<reference evidence="1" key="1">
    <citation type="submission" date="2014-09" db="EMBL/GenBank/DDBJ databases">
        <authorList>
            <person name="Magalhaes I.L.F."/>
            <person name="Oliveira U."/>
            <person name="Santos F.R."/>
            <person name="Vidigal T.H.D.A."/>
            <person name="Brescovit A.D."/>
            <person name="Santos A.J."/>
        </authorList>
    </citation>
    <scope>NUCLEOTIDE SEQUENCE</scope>
    <source>
        <tissue evidence="1">Shoot tissue taken approximately 20 cm above the soil surface</tissue>
    </source>
</reference>
<reference evidence="1" key="2">
    <citation type="journal article" date="2015" name="Data Brief">
        <title>Shoot transcriptome of the giant reed, Arundo donax.</title>
        <authorList>
            <person name="Barrero R.A."/>
            <person name="Guerrero F.D."/>
            <person name="Moolhuijzen P."/>
            <person name="Goolsby J.A."/>
            <person name="Tidwell J."/>
            <person name="Bellgard S.E."/>
            <person name="Bellgard M.I."/>
        </authorList>
    </citation>
    <scope>NUCLEOTIDE SEQUENCE</scope>
    <source>
        <tissue evidence="1">Shoot tissue taken approximately 20 cm above the soil surface</tissue>
    </source>
</reference>
<organism evidence="1">
    <name type="scientific">Arundo donax</name>
    <name type="common">Giant reed</name>
    <name type="synonym">Donax arundinaceus</name>
    <dbReference type="NCBI Taxonomy" id="35708"/>
    <lineage>
        <taxon>Eukaryota</taxon>
        <taxon>Viridiplantae</taxon>
        <taxon>Streptophyta</taxon>
        <taxon>Embryophyta</taxon>
        <taxon>Tracheophyta</taxon>
        <taxon>Spermatophyta</taxon>
        <taxon>Magnoliopsida</taxon>
        <taxon>Liliopsida</taxon>
        <taxon>Poales</taxon>
        <taxon>Poaceae</taxon>
        <taxon>PACMAD clade</taxon>
        <taxon>Arundinoideae</taxon>
        <taxon>Arundineae</taxon>
        <taxon>Arundo</taxon>
    </lineage>
</organism>
<dbReference type="EMBL" id="GBRH01197498">
    <property type="protein sequence ID" value="JAE00398.1"/>
    <property type="molecule type" value="Transcribed_RNA"/>
</dbReference>
<dbReference type="AlphaFoldDB" id="A0A0A9EWH4"/>
<evidence type="ECO:0000313" key="1">
    <source>
        <dbReference type="EMBL" id="JAE00398.1"/>
    </source>
</evidence>
<proteinExistence type="predicted"/>
<accession>A0A0A9EWH4</accession>
<sequence>MYTALLIKICISITSLKEVTHSPNPPCGKRTVLLLKTTRENARTRMEGTNML</sequence>